<protein>
    <submittedName>
        <fullName evidence="1">Uncharacterized protein</fullName>
    </submittedName>
</protein>
<gene>
    <name evidence="1" type="ORF">DGG96_09045</name>
</gene>
<name>A0A317U6E3_9GAMM</name>
<accession>A0A317U6E3</accession>
<dbReference type="AlphaFoldDB" id="A0A317U6E3"/>
<dbReference type="EMBL" id="QHJG01000012">
    <property type="protein sequence ID" value="PWY56072.1"/>
    <property type="molecule type" value="Genomic_DNA"/>
</dbReference>
<evidence type="ECO:0000313" key="2">
    <source>
        <dbReference type="Proteomes" id="UP000247152"/>
    </source>
</evidence>
<reference evidence="1 2" key="1">
    <citation type="submission" date="2018-05" db="EMBL/GenBank/DDBJ databases">
        <title>Legionella qingyii sp.nov., whole genome shotgun sequence.</title>
        <authorList>
            <person name="Wu H."/>
            <person name="Zhu Q."/>
            <person name="Hu C."/>
        </authorList>
    </citation>
    <scope>NUCLEOTIDE SEQUENCE [LARGE SCALE GENOMIC DNA]</scope>
    <source>
        <strain evidence="1 2">HEB18</strain>
    </source>
</reference>
<organism evidence="1 2">
    <name type="scientific">Legionella qingyii</name>
    <dbReference type="NCBI Taxonomy" id="2184757"/>
    <lineage>
        <taxon>Bacteria</taxon>
        <taxon>Pseudomonadati</taxon>
        <taxon>Pseudomonadota</taxon>
        <taxon>Gammaproteobacteria</taxon>
        <taxon>Legionellales</taxon>
        <taxon>Legionellaceae</taxon>
        <taxon>Legionella</taxon>
    </lineage>
</organism>
<evidence type="ECO:0000313" key="1">
    <source>
        <dbReference type="EMBL" id="PWY56072.1"/>
    </source>
</evidence>
<sequence length="70" mass="7904">MVCKRNCIKALKGVYNEIIIEKNVDFDESYVLVLPSKEVFVHELEADTGYGKIKKKLVCASSEGSYCKDN</sequence>
<dbReference type="Proteomes" id="UP000247152">
    <property type="component" value="Unassembled WGS sequence"/>
</dbReference>
<proteinExistence type="predicted"/>
<comment type="caution">
    <text evidence="1">The sequence shown here is derived from an EMBL/GenBank/DDBJ whole genome shotgun (WGS) entry which is preliminary data.</text>
</comment>